<gene>
    <name evidence="2" type="ORF">NCTC8684_01499</name>
</gene>
<dbReference type="AlphaFoldDB" id="A0AAX2M7K4"/>
<proteinExistence type="predicted"/>
<sequence>MTRPFANFHCRPDDLYRALCFGDIEEMAAELGVSAQQLAYWRRGREPVPKAVFLWLNHRADTTLGKQFGPFRGFRLDRHGQALECPATGVRIPYDEIAMLPEYRRLNRLVKQQTELIERLMTERDFYQSNCHQQARAGWLINQIFPPDFDRP</sequence>
<comment type="caution">
    <text evidence="2">The sequence shown here is derived from an EMBL/GenBank/DDBJ whole genome shotgun (WGS) entry which is preliminary data.</text>
</comment>
<dbReference type="Gene3D" id="1.10.260.40">
    <property type="entry name" value="lambda repressor-like DNA-binding domains"/>
    <property type="match status" value="1"/>
</dbReference>
<evidence type="ECO:0000256" key="1">
    <source>
        <dbReference type="SAM" id="Coils"/>
    </source>
</evidence>
<evidence type="ECO:0000313" key="2">
    <source>
        <dbReference type="EMBL" id="SUX32422.1"/>
    </source>
</evidence>
<protein>
    <recommendedName>
        <fullName evidence="4">Transcriptional regulator</fullName>
    </recommendedName>
</protein>
<feature type="coiled-coil region" evidence="1">
    <location>
        <begin position="103"/>
        <end position="130"/>
    </location>
</feature>
<name>A0AAX2M7K4_CHRVL</name>
<keyword evidence="1" id="KW-0175">Coiled coil</keyword>
<accession>A0AAX2M7K4</accession>
<dbReference type="InterPro" id="IPR010982">
    <property type="entry name" value="Lambda_DNA-bd_dom_sf"/>
</dbReference>
<organism evidence="2 3">
    <name type="scientific">Chromobacterium violaceum</name>
    <dbReference type="NCBI Taxonomy" id="536"/>
    <lineage>
        <taxon>Bacteria</taxon>
        <taxon>Pseudomonadati</taxon>
        <taxon>Pseudomonadota</taxon>
        <taxon>Betaproteobacteria</taxon>
        <taxon>Neisseriales</taxon>
        <taxon>Chromobacteriaceae</taxon>
        <taxon>Chromobacterium</taxon>
    </lineage>
</organism>
<evidence type="ECO:0000313" key="3">
    <source>
        <dbReference type="Proteomes" id="UP000254029"/>
    </source>
</evidence>
<dbReference type="EMBL" id="UIGR01000001">
    <property type="protein sequence ID" value="SUX32422.1"/>
    <property type="molecule type" value="Genomic_DNA"/>
</dbReference>
<reference evidence="2 3" key="1">
    <citation type="submission" date="2018-06" db="EMBL/GenBank/DDBJ databases">
        <authorList>
            <consortium name="Pathogen Informatics"/>
            <person name="Doyle S."/>
        </authorList>
    </citation>
    <scope>NUCLEOTIDE SEQUENCE [LARGE SCALE GENOMIC DNA]</scope>
    <source>
        <strain evidence="2 3">NCTC8684</strain>
    </source>
</reference>
<dbReference type="RefSeq" id="WP_131825882.1">
    <property type="nucleotide sequence ID" value="NZ_JBHMEH010000040.1"/>
</dbReference>
<evidence type="ECO:0008006" key="4">
    <source>
        <dbReference type="Google" id="ProtNLM"/>
    </source>
</evidence>
<dbReference type="GO" id="GO:0003677">
    <property type="term" value="F:DNA binding"/>
    <property type="evidence" value="ECO:0007669"/>
    <property type="project" value="InterPro"/>
</dbReference>
<dbReference type="Proteomes" id="UP000254029">
    <property type="component" value="Unassembled WGS sequence"/>
</dbReference>